<dbReference type="AlphaFoldDB" id="A0A0C3EED4"/>
<feature type="region of interest" description="Disordered" evidence="1">
    <location>
        <begin position="108"/>
        <end position="167"/>
    </location>
</feature>
<reference evidence="2 3" key="1">
    <citation type="submission" date="2014-04" db="EMBL/GenBank/DDBJ databases">
        <authorList>
            <consortium name="DOE Joint Genome Institute"/>
            <person name="Kuo A."/>
            <person name="Kohler A."/>
            <person name="Nagy L.G."/>
            <person name="Floudas D."/>
            <person name="Copeland A."/>
            <person name="Barry K.W."/>
            <person name="Cichocki N."/>
            <person name="Veneault-Fourrey C."/>
            <person name="LaButti K."/>
            <person name="Lindquist E.A."/>
            <person name="Lipzen A."/>
            <person name="Lundell T."/>
            <person name="Morin E."/>
            <person name="Murat C."/>
            <person name="Sun H."/>
            <person name="Tunlid A."/>
            <person name="Henrissat B."/>
            <person name="Grigoriev I.V."/>
            <person name="Hibbett D.S."/>
            <person name="Martin F."/>
            <person name="Nordberg H.P."/>
            <person name="Cantor M.N."/>
            <person name="Hua S.X."/>
        </authorList>
    </citation>
    <scope>NUCLEOTIDE SEQUENCE [LARGE SCALE GENOMIC DNA]</scope>
    <source>
        <strain evidence="2 3">Foug A</strain>
    </source>
</reference>
<dbReference type="HOGENOM" id="CLU_1469046_0_0_1"/>
<evidence type="ECO:0000313" key="2">
    <source>
        <dbReference type="EMBL" id="KIM66644.1"/>
    </source>
</evidence>
<evidence type="ECO:0000256" key="1">
    <source>
        <dbReference type="SAM" id="MobiDB-lite"/>
    </source>
</evidence>
<feature type="region of interest" description="Disordered" evidence="1">
    <location>
        <begin position="1"/>
        <end position="84"/>
    </location>
</feature>
<feature type="compositionally biased region" description="Low complexity" evidence="1">
    <location>
        <begin position="52"/>
        <end position="61"/>
    </location>
</feature>
<gene>
    <name evidence="2" type="ORF">SCLCIDRAFT_21803</name>
</gene>
<evidence type="ECO:0000313" key="3">
    <source>
        <dbReference type="Proteomes" id="UP000053989"/>
    </source>
</evidence>
<proteinExistence type="predicted"/>
<feature type="compositionally biased region" description="Basic and acidic residues" evidence="1">
    <location>
        <begin position="140"/>
        <end position="158"/>
    </location>
</feature>
<dbReference type="EMBL" id="KN822016">
    <property type="protein sequence ID" value="KIM66644.1"/>
    <property type="molecule type" value="Genomic_DNA"/>
</dbReference>
<dbReference type="STRING" id="1036808.A0A0C3EED4"/>
<reference evidence="3" key="2">
    <citation type="submission" date="2015-01" db="EMBL/GenBank/DDBJ databases">
        <title>Evolutionary Origins and Diversification of the Mycorrhizal Mutualists.</title>
        <authorList>
            <consortium name="DOE Joint Genome Institute"/>
            <consortium name="Mycorrhizal Genomics Consortium"/>
            <person name="Kohler A."/>
            <person name="Kuo A."/>
            <person name="Nagy L.G."/>
            <person name="Floudas D."/>
            <person name="Copeland A."/>
            <person name="Barry K.W."/>
            <person name="Cichocki N."/>
            <person name="Veneault-Fourrey C."/>
            <person name="LaButti K."/>
            <person name="Lindquist E.A."/>
            <person name="Lipzen A."/>
            <person name="Lundell T."/>
            <person name="Morin E."/>
            <person name="Murat C."/>
            <person name="Riley R."/>
            <person name="Ohm R."/>
            <person name="Sun H."/>
            <person name="Tunlid A."/>
            <person name="Henrissat B."/>
            <person name="Grigoriev I.V."/>
            <person name="Hibbett D.S."/>
            <person name="Martin F."/>
        </authorList>
    </citation>
    <scope>NUCLEOTIDE SEQUENCE [LARGE SCALE GENOMIC DNA]</scope>
    <source>
        <strain evidence="3">Foug A</strain>
    </source>
</reference>
<protein>
    <submittedName>
        <fullName evidence="2">Uncharacterized protein</fullName>
    </submittedName>
</protein>
<feature type="compositionally biased region" description="Polar residues" evidence="1">
    <location>
        <begin position="122"/>
        <end position="131"/>
    </location>
</feature>
<keyword evidence="3" id="KW-1185">Reference proteome</keyword>
<dbReference type="Proteomes" id="UP000053989">
    <property type="component" value="Unassembled WGS sequence"/>
</dbReference>
<name>A0A0C3EED4_9AGAM</name>
<organism evidence="2 3">
    <name type="scientific">Scleroderma citrinum Foug A</name>
    <dbReference type="NCBI Taxonomy" id="1036808"/>
    <lineage>
        <taxon>Eukaryota</taxon>
        <taxon>Fungi</taxon>
        <taxon>Dikarya</taxon>
        <taxon>Basidiomycota</taxon>
        <taxon>Agaricomycotina</taxon>
        <taxon>Agaricomycetes</taxon>
        <taxon>Agaricomycetidae</taxon>
        <taxon>Boletales</taxon>
        <taxon>Sclerodermatineae</taxon>
        <taxon>Sclerodermataceae</taxon>
        <taxon>Scleroderma</taxon>
    </lineage>
</organism>
<accession>A0A0C3EED4</accession>
<sequence length="184" mass="19928">MPHMPDPGPQGPLHPGMPMSPRTQSPLLPPSTPTTSDAVPSLHTPQPPPHSHQPSSNISISSPPPTPATSSGPGALLNTEAQEIVPNVTWQCKTIVIRRADGMEEQVWLEQEEDDAKESESKLSQQTSQFEEGQPARKINRLDKIEYPEGVKGPKADDAPVSTTVDCGSSEECVWDNLRDAQMI</sequence>
<feature type="compositionally biased region" description="Pro residues" evidence="1">
    <location>
        <begin position="1"/>
        <end position="12"/>
    </location>
</feature>
<dbReference type="InParanoid" id="A0A0C3EED4"/>